<dbReference type="Gene3D" id="3.10.290.10">
    <property type="entry name" value="RNA-binding S4 domain"/>
    <property type="match status" value="1"/>
</dbReference>
<dbReference type="NCBIfam" id="TIGR00093">
    <property type="entry name" value="pseudouridine synthase"/>
    <property type="match status" value="1"/>
</dbReference>
<keyword evidence="2 4" id="KW-0694">RNA-binding</keyword>
<comment type="caution">
    <text evidence="7">The sequence shown here is derived from an EMBL/GenBank/DDBJ whole genome shotgun (WGS) entry which is preliminary data.</text>
</comment>
<dbReference type="SMART" id="SM00363">
    <property type="entry name" value="S4"/>
    <property type="match status" value="1"/>
</dbReference>
<protein>
    <recommendedName>
        <fullName evidence="5">Pseudouridine synthase</fullName>
        <ecNumber evidence="5">5.4.99.-</ecNumber>
    </recommendedName>
</protein>
<dbReference type="InterPro" id="IPR002942">
    <property type="entry name" value="S4_RNA-bd"/>
</dbReference>
<evidence type="ECO:0000256" key="2">
    <source>
        <dbReference type="ARBA" id="ARBA00022884"/>
    </source>
</evidence>
<evidence type="ECO:0000256" key="5">
    <source>
        <dbReference type="RuleBase" id="RU003887"/>
    </source>
</evidence>
<accession>W7D886</accession>
<dbReference type="SUPFAM" id="SSF55120">
    <property type="entry name" value="Pseudouridine synthase"/>
    <property type="match status" value="1"/>
</dbReference>
<name>W7D886_9LIST</name>
<keyword evidence="3 5" id="KW-0413">Isomerase</keyword>
<dbReference type="FunFam" id="3.30.70.1560:FF:000001">
    <property type="entry name" value="Pseudouridine synthase"/>
    <property type="match status" value="1"/>
</dbReference>
<dbReference type="SUPFAM" id="SSF55174">
    <property type="entry name" value="Alpha-L RNA-binding motif"/>
    <property type="match status" value="1"/>
</dbReference>
<gene>
    <name evidence="7" type="ORF">BCAMP_03105</name>
</gene>
<dbReference type="EMBL" id="AODH01000010">
    <property type="protein sequence ID" value="EUJ41633.1"/>
    <property type="molecule type" value="Genomic_DNA"/>
</dbReference>
<dbReference type="AlphaFoldDB" id="W7D886"/>
<dbReference type="InterPro" id="IPR020103">
    <property type="entry name" value="PsdUridine_synth_cat_dom_sf"/>
</dbReference>
<evidence type="ECO:0000256" key="3">
    <source>
        <dbReference type="ARBA" id="ARBA00023235"/>
    </source>
</evidence>
<dbReference type="GO" id="GO:0120159">
    <property type="term" value="F:rRNA pseudouridine synthase activity"/>
    <property type="evidence" value="ECO:0007669"/>
    <property type="project" value="UniProtKB-ARBA"/>
</dbReference>
<keyword evidence="8" id="KW-1185">Reference proteome</keyword>
<dbReference type="EC" id="5.4.99.-" evidence="5"/>
<dbReference type="Proteomes" id="UP000019243">
    <property type="component" value="Unassembled WGS sequence"/>
</dbReference>
<dbReference type="CDD" id="cd02870">
    <property type="entry name" value="PseudoU_synth_RsuA_like"/>
    <property type="match status" value="1"/>
</dbReference>
<dbReference type="InterPro" id="IPR020094">
    <property type="entry name" value="TruA/RsuA/RluB/E/F_N"/>
</dbReference>
<dbReference type="InterPro" id="IPR018496">
    <property type="entry name" value="PsdUridine_synth_RsuA/RluB_CS"/>
</dbReference>
<evidence type="ECO:0000313" key="7">
    <source>
        <dbReference type="EMBL" id="EUJ41633.1"/>
    </source>
</evidence>
<evidence type="ECO:0000256" key="4">
    <source>
        <dbReference type="PROSITE-ProRule" id="PRU00182"/>
    </source>
</evidence>
<evidence type="ECO:0000256" key="1">
    <source>
        <dbReference type="ARBA" id="ARBA00008348"/>
    </source>
</evidence>
<feature type="domain" description="RNA-binding S4" evidence="6">
    <location>
        <begin position="2"/>
        <end position="59"/>
    </location>
</feature>
<dbReference type="RefSeq" id="WP_035313487.1">
    <property type="nucleotide sequence ID" value="NZ_AODH01000010.1"/>
</dbReference>
<dbReference type="GO" id="GO:0005829">
    <property type="term" value="C:cytosol"/>
    <property type="evidence" value="ECO:0007669"/>
    <property type="project" value="UniProtKB-ARBA"/>
</dbReference>
<dbReference type="PATRIC" id="fig|1265861.3.peg.608"/>
<dbReference type="Gene3D" id="3.30.70.580">
    <property type="entry name" value="Pseudouridine synthase I, catalytic domain, N-terminal subdomain"/>
    <property type="match status" value="1"/>
</dbReference>
<reference evidence="7 8" key="1">
    <citation type="submission" date="2012-12" db="EMBL/GenBank/DDBJ databases">
        <title>Novel taxa of Listeriaceae from agricultural environments in the United States.</title>
        <authorList>
            <person name="den Bakker H.C."/>
            <person name="Allred A."/>
            <person name="Warchocki S."/>
            <person name="Wright E.M."/>
            <person name="Burrell A."/>
            <person name="Nightingale K.K."/>
            <person name="Kephart D."/>
            <person name="Wiedmann M."/>
        </authorList>
    </citation>
    <scope>NUCLEOTIDE SEQUENCE [LARGE SCALE GENOMIC DNA]</scope>
    <source>
        <strain evidence="7 8">FSL F6-1037</strain>
    </source>
</reference>
<dbReference type="Pfam" id="PF00849">
    <property type="entry name" value="PseudoU_synth_2"/>
    <property type="match status" value="1"/>
</dbReference>
<dbReference type="PANTHER" id="PTHR47683:SF2">
    <property type="entry name" value="RNA-BINDING S4 DOMAIN-CONTAINING PROTEIN"/>
    <property type="match status" value="1"/>
</dbReference>
<evidence type="ECO:0000313" key="8">
    <source>
        <dbReference type="Proteomes" id="UP000019243"/>
    </source>
</evidence>
<dbReference type="GO" id="GO:0003723">
    <property type="term" value="F:RNA binding"/>
    <property type="evidence" value="ECO:0007669"/>
    <property type="project" value="UniProtKB-KW"/>
</dbReference>
<dbReference type="FunFam" id="3.30.70.580:FF:000005">
    <property type="entry name" value="Pseudouridine synthase"/>
    <property type="match status" value="1"/>
</dbReference>
<dbReference type="OrthoDB" id="9807213at2"/>
<dbReference type="PROSITE" id="PS01149">
    <property type="entry name" value="PSI_RSU"/>
    <property type="match status" value="1"/>
</dbReference>
<dbReference type="Gene3D" id="3.30.70.1560">
    <property type="entry name" value="Alpha-L RNA-binding motif"/>
    <property type="match status" value="1"/>
</dbReference>
<dbReference type="InterPro" id="IPR000748">
    <property type="entry name" value="PsdUridine_synth_RsuA/RluB/E/F"/>
</dbReference>
<dbReference type="STRING" id="1265861.BCAMP_03105"/>
<dbReference type="Pfam" id="PF01479">
    <property type="entry name" value="S4"/>
    <property type="match status" value="1"/>
</dbReference>
<dbReference type="InterPro" id="IPR042092">
    <property type="entry name" value="PsdUridine_s_RsuA/RluB/E/F_cat"/>
</dbReference>
<evidence type="ECO:0000259" key="6">
    <source>
        <dbReference type="SMART" id="SM00363"/>
    </source>
</evidence>
<dbReference type="CDD" id="cd00165">
    <property type="entry name" value="S4"/>
    <property type="match status" value="1"/>
</dbReference>
<dbReference type="PANTHER" id="PTHR47683">
    <property type="entry name" value="PSEUDOURIDINE SYNTHASE FAMILY PROTEIN-RELATED"/>
    <property type="match status" value="1"/>
</dbReference>
<organism evidence="7 8">
    <name type="scientific">Brochothrix campestris FSL F6-1037</name>
    <dbReference type="NCBI Taxonomy" id="1265861"/>
    <lineage>
        <taxon>Bacteria</taxon>
        <taxon>Bacillati</taxon>
        <taxon>Bacillota</taxon>
        <taxon>Bacilli</taxon>
        <taxon>Bacillales</taxon>
        <taxon>Listeriaceae</taxon>
        <taxon>Brochothrix</taxon>
    </lineage>
</organism>
<comment type="similarity">
    <text evidence="1 5">Belongs to the pseudouridine synthase RsuA family.</text>
</comment>
<dbReference type="InterPro" id="IPR006145">
    <property type="entry name" value="PsdUridine_synth_RsuA/RluA"/>
</dbReference>
<dbReference type="InterPro" id="IPR050343">
    <property type="entry name" value="RsuA_PseudoU_synthase"/>
</dbReference>
<dbReference type="InterPro" id="IPR036986">
    <property type="entry name" value="S4_RNA-bd_sf"/>
</dbReference>
<dbReference type="PROSITE" id="PS50889">
    <property type="entry name" value="S4"/>
    <property type="match status" value="1"/>
</dbReference>
<sequence>MERLQKVIANAGISSRRKAEELITNGRVTVNGKTVREQGIKVSPSDKVEVNGVPLSKEENRYFVLYKPRGVLSASSDDKKRKVVTDFFEMIPERVYPVGRLDYDTSGLIVLTNDGEFANMLMHPKFKVEKTYVARVKGLPTRETIKQLQDGVRIDGRKTAKAKAHFISGDKGKDKAIVELTIHEGRNHQVRKMFEAVGHPVQKLKREQYGTLVLGNLSPGEWRELSVHEVKQMYALAMTGKHQ</sequence>
<proteinExistence type="inferred from homology"/>
<dbReference type="FunFam" id="3.10.290.10:FF:000003">
    <property type="entry name" value="Pseudouridine synthase"/>
    <property type="match status" value="1"/>
</dbReference>
<dbReference type="GO" id="GO:0000455">
    <property type="term" value="P:enzyme-directed rRNA pseudouridine synthesis"/>
    <property type="evidence" value="ECO:0007669"/>
    <property type="project" value="UniProtKB-ARBA"/>
</dbReference>